<evidence type="ECO:0000256" key="1">
    <source>
        <dbReference type="SAM" id="MobiDB-lite"/>
    </source>
</evidence>
<sequence>GGGGTEAWPRLTKDTAKLTWLTTDFDNWRDWADENEEETARYEDLMKTMKEISDKNKVVPSMDDLDDDLEEGGDVESSKHDDLPDLE</sequence>
<feature type="compositionally biased region" description="Acidic residues" evidence="1">
    <location>
        <begin position="63"/>
        <end position="74"/>
    </location>
</feature>
<feature type="compositionally biased region" description="Basic and acidic residues" evidence="1">
    <location>
        <begin position="76"/>
        <end position="87"/>
    </location>
</feature>
<protein>
    <submittedName>
        <fullName evidence="2">Uncharacterized protein</fullName>
    </submittedName>
</protein>
<name>A0A8C4NL29_EPTBU</name>
<reference evidence="2" key="2">
    <citation type="submission" date="2025-09" db="UniProtKB">
        <authorList>
            <consortium name="Ensembl"/>
        </authorList>
    </citation>
    <scope>IDENTIFICATION</scope>
</reference>
<feature type="region of interest" description="Disordered" evidence="1">
    <location>
        <begin position="52"/>
        <end position="87"/>
    </location>
</feature>
<dbReference type="InterPro" id="IPR008978">
    <property type="entry name" value="HSP20-like_chaperone"/>
</dbReference>
<dbReference type="Gene3D" id="2.60.40.790">
    <property type="match status" value="1"/>
</dbReference>
<evidence type="ECO:0000313" key="3">
    <source>
        <dbReference type="Proteomes" id="UP000694388"/>
    </source>
</evidence>
<accession>A0A8C4NL29</accession>
<organism evidence="2 3">
    <name type="scientific">Eptatretus burgeri</name>
    <name type="common">Inshore hagfish</name>
    <dbReference type="NCBI Taxonomy" id="7764"/>
    <lineage>
        <taxon>Eukaryota</taxon>
        <taxon>Metazoa</taxon>
        <taxon>Chordata</taxon>
        <taxon>Craniata</taxon>
        <taxon>Vertebrata</taxon>
        <taxon>Cyclostomata</taxon>
        <taxon>Myxini</taxon>
        <taxon>Myxiniformes</taxon>
        <taxon>Myxinidae</taxon>
        <taxon>Eptatretinae</taxon>
        <taxon>Eptatretus</taxon>
    </lineage>
</organism>
<dbReference type="Proteomes" id="UP000694388">
    <property type="component" value="Unplaced"/>
</dbReference>
<evidence type="ECO:0000313" key="2">
    <source>
        <dbReference type="Ensembl" id="ENSEBUP00000004806.1"/>
    </source>
</evidence>
<proteinExistence type="predicted"/>
<reference evidence="2" key="1">
    <citation type="submission" date="2025-08" db="UniProtKB">
        <authorList>
            <consortium name="Ensembl"/>
        </authorList>
    </citation>
    <scope>IDENTIFICATION</scope>
</reference>
<keyword evidence="3" id="KW-1185">Reference proteome</keyword>
<dbReference type="SUPFAM" id="SSF49764">
    <property type="entry name" value="HSP20-like chaperones"/>
    <property type="match status" value="1"/>
</dbReference>
<dbReference type="Ensembl" id="ENSEBUT00000005244.1">
    <property type="protein sequence ID" value="ENSEBUP00000004806.1"/>
    <property type="gene ID" value="ENSEBUG00000003341.1"/>
</dbReference>
<dbReference type="AlphaFoldDB" id="A0A8C4NL29"/>